<feature type="transmembrane region" description="Helical" evidence="6">
    <location>
        <begin position="404"/>
        <end position="423"/>
    </location>
</feature>
<evidence type="ECO:0000256" key="5">
    <source>
        <dbReference type="ARBA" id="ARBA00023136"/>
    </source>
</evidence>
<proteinExistence type="predicted"/>
<feature type="transmembrane region" description="Helical" evidence="6">
    <location>
        <begin position="266"/>
        <end position="291"/>
    </location>
</feature>
<dbReference type="AlphaFoldDB" id="A0A4R3J602"/>
<dbReference type="Proteomes" id="UP000295696">
    <property type="component" value="Unassembled WGS sequence"/>
</dbReference>
<evidence type="ECO:0000256" key="3">
    <source>
        <dbReference type="ARBA" id="ARBA00022692"/>
    </source>
</evidence>
<dbReference type="RefSeq" id="WP_132246830.1">
    <property type="nucleotide sequence ID" value="NZ_SLZU01000013.1"/>
</dbReference>
<keyword evidence="4 6" id="KW-1133">Transmembrane helix</keyword>
<feature type="transmembrane region" description="Helical" evidence="6">
    <location>
        <begin position="163"/>
        <end position="183"/>
    </location>
</feature>
<sequence length="449" mass="47591">MIARRISSQLDAGLAHVFTQGAVAFVVKVLAALLSFLMFMAISRVLPETAFGQFGFAFSLVTMLSLIGSLGQRSMILRFAGAYQADASTERLNAVIQFGYKLVLAGCALTAALLLLPAFLMPGLPDYLYASAAFTLVLGFAEYQAHALRSFGSMARALVPRDLVWRAGVIGVAWLSIADVIPMRSASDALWACALVLLIVATAQMVLTPSLRAAISARNIQPLPERKTWLHAAAGLWGTSIVLAAGPNLSVVLLGLQLSPDEVGPLFAALRTSMLLSLFLMAANMIAAPLIARDLALGNLPKVQRLCTFIAIAVGIPTLAVYLGLCLFGSNVLELFGPEFGEARAALIVLSSGYLVSALAGPNSQVMEMAGAERKYLRILAITTLISLLSLPLLVAMFGATGAAMGIAGGMIASNIWTTRYCVRQLHIRPGLLPGRVVHQTPKERGVDL</sequence>
<evidence type="ECO:0000256" key="4">
    <source>
        <dbReference type="ARBA" id="ARBA00022989"/>
    </source>
</evidence>
<organism evidence="7 8">
    <name type="scientific">Primorskyibacter sedentarius</name>
    <dbReference type="NCBI Taxonomy" id="745311"/>
    <lineage>
        <taxon>Bacteria</taxon>
        <taxon>Pseudomonadati</taxon>
        <taxon>Pseudomonadota</taxon>
        <taxon>Alphaproteobacteria</taxon>
        <taxon>Rhodobacterales</taxon>
        <taxon>Roseobacteraceae</taxon>
        <taxon>Primorskyibacter</taxon>
    </lineage>
</organism>
<feature type="transmembrane region" description="Helical" evidence="6">
    <location>
        <begin position="98"/>
        <end position="121"/>
    </location>
</feature>
<gene>
    <name evidence="7" type="ORF">EDD52_1136</name>
</gene>
<feature type="transmembrane region" description="Helical" evidence="6">
    <location>
        <begin position="345"/>
        <end position="364"/>
    </location>
</feature>
<evidence type="ECO:0000256" key="2">
    <source>
        <dbReference type="ARBA" id="ARBA00022475"/>
    </source>
</evidence>
<evidence type="ECO:0000313" key="7">
    <source>
        <dbReference type="EMBL" id="TCS60714.1"/>
    </source>
</evidence>
<evidence type="ECO:0000313" key="8">
    <source>
        <dbReference type="Proteomes" id="UP000295696"/>
    </source>
</evidence>
<dbReference type="PANTHER" id="PTHR30250:SF11">
    <property type="entry name" value="O-ANTIGEN TRANSPORTER-RELATED"/>
    <property type="match status" value="1"/>
</dbReference>
<evidence type="ECO:0000256" key="6">
    <source>
        <dbReference type="SAM" id="Phobius"/>
    </source>
</evidence>
<dbReference type="PANTHER" id="PTHR30250">
    <property type="entry name" value="PST FAMILY PREDICTED COLANIC ACID TRANSPORTER"/>
    <property type="match status" value="1"/>
</dbReference>
<feature type="transmembrane region" description="Helical" evidence="6">
    <location>
        <begin position="303"/>
        <end position="325"/>
    </location>
</feature>
<keyword evidence="3 6" id="KW-0812">Transmembrane</keyword>
<dbReference type="InterPro" id="IPR050833">
    <property type="entry name" value="Poly_Biosynth_Transport"/>
</dbReference>
<feature type="transmembrane region" description="Helical" evidence="6">
    <location>
        <begin position="189"/>
        <end position="207"/>
    </location>
</feature>
<feature type="transmembrane region" description="Helical" evidence="6">
    <location>
        <begin position="376"/>
        <end position="398"/>
    </location>
</feature>
<dbReference type="GO" id="GO:0005886">
    <property type="term" value="C:plasma membrane"/>
    <property type="evidence" value="ECO:0007669"/>
    <property type="project" value="UniProtKB-SubCell"/>
</dbReference>
<keyword evidence="2" id="KW-1003">Cell membrane</keyword>
<feature type="transmembrane region" description="Helical" evidence="6">
    <location>
        <begin position="228"/>
        <end position="246"/>
    </location>
</feature>
<dbReference type="Pfam" id="PF01943">
    <property type="entry name" value="Polysacc_synt"/>
    <property type="match status" value="1"/>
</dbReference>
<reference evidence="7 8" key="1">
    <citation type="submission" date="2019-03" db="EMBL/GenBank/DDBJ databases">
        <title>Genomic Encyclopedia of Type Strains, Phase IV (KMG-IV): sequencing the most valuable type-strain genomes for metagenomic binning, comparative biology and taxonomic classification.</title>
        <authorList>
            <person name="Goeker M."/>
        </authorList>
    </citation>
    <scope>NUCLEOTIDE SEQUENCE [LARGE SCALE GENOMIC DNA]</scope>
    <source>
        <strain evidence="7 8">DSM 104836</strain>
    </source>
</reference>
<evidence type="ECO:0000256" key="1">
    <source>
        <dbReference type="ARBA" id="ARBA00004651"/>
    </source>
</evidence>
<dbReference type="OrthoDB" id="9800982at2"/>
<dbReference type="InterPro" id="IPR002797">
    <property type="entry name" value="Polysacc_synth"/>
</dbReference>
<feature type="transmembrane region" description="Helical" evidence="6">
    <location>
        <begin position="127"/>
        <end position="143"/>
    </location>
</feature>
<dbReference type="EMBL" id="SLZU01000013">
    <property type="protein sequence ID" value="TCS60714.1"/>
    <property type="molecule type" value="Genomic_DNA"/>
</dbReference>
<name>A0A4R3J602_9RHOB</name>
<accession>A0A4R3J602</accession>
<comment type="subcellular location">
    <subcellularLocation>
        <location evidence="1">Cell membrane</location>
        <topology evidence="1">Multi-pass membrane protein</topology>
    </subcellularLocation>
</comment>
<keyword evidence="5 6" id="KW-0472">Membrane</keyword>
<feature type="transmembrane region" description="Helical" evidence="6">
    <location>
        <begin position="21"/>
        <end position="42"/>
    </location>
</feature>
<protein>
    <submittedName>
        <fullName evidence="7">O-antigen/teichoic acid export membrane protein</fullName>
    </submittedName>
</protein>
<keyword evidence="8" id="KW-1185">Reference proteome</keyword>
<comment type="caution">
    <text evidence="7">The sequence shown here is derived from an EMBL/GenBank/DDBJ whole genome shotgun (WGS) entry which is preliminary data.</text>
</comment>
<feature type="transmembrane region" description="Helical" evidence="6">
    <location>
        <begin position="54"/>
        <end position="71"/>
    </location>
</feature>